<dbReference type="EC" id="2.7.1.107" evidence="15"/>
<feature type="domain" description="Phorbol-ester/DAG-type" evidence="17">
    <location>
        <begin position="27"/>
        <end position="77"/>
    </location>
</feature>
<evidence type="ECO:0000259" key="18">
    <source>
        <dbReference type="PROSITE" id="PS50146"/>
    </source>
</evidence>
<dbReference type="GO" id="GO:0004143">
    <property type="term" value="F:ATP-dependent diacylglycerol kinase activity"/>
    <property type="evidence" value="ECO:0007669"/>
    <property type="project" value="UniProtKB-EC"/>
</dbReference>
<keyword evidence="20" id="KW-1185">Reference proteome</keyword>
<dbReference type="GO" id="GO:0005886">
    <property type="term" value="C:plasma membrane"/>
    <property type="evidence" value="ECO:0007669"/>
    <property type="project" value="TreeGrafter"/>
</dbReference>
<keyword evidence="12 15" id="KW-0418">Kinase</keyword>
<dbReference type="PANTHER" id="PTHR11255">
    <property type="entry name" value="DIACYLGLYCEROL KINASE"/>
    <property type="match status" value="1"/>
</dbReference>
<dbReference type="CDD" id="cd20800">
    <property type="entry name" value="C1_DGK_typeII_rpt1"/>
    <property type="match status" value="1"/>
</dbReference>
<feature type="region of interest" description="Disordered" evidence="16">
    <location>
        <begin position="679"/>
        <end position="703"/>
    </location>
</feature>
<dbReference type="SMART" id="SM00109">
    <property type="entry name" value="C1"/>
    <property type="match status" value="2"/>
</dbReference>
<dbReference type="GO" id="GO:0005524">
    <property type="term" value="F:ATP binding"/>
    <property type="evidence" value="ECO:0007669"/>
    <property type="project" value="UniProtKB-KW"/>
</dbReference>
<keyword evidence="7 15" id="KW-0808">Transferase</keyword>
<keyword evidence="10 15" id="KW-0547">Nucleotide-binding</keyword>
<proteinExistence type="inferred from homology"/>
<dbReference type="Pfam" id="PF00609">
    <property type="entry name" value="DAGK_acc"/>
    <property type="match status" value="1"/>
</dbReference>
<dbReference type="SMART" id="SM00046">
    <property type="entry name" value="DAGKc"/>
    <property type="match status" value="1"/>
</dbReference>
<keyword evidence="8" id="KW-0479">Metal-binding</keyword>
<dbReference type="PROSITE" id="PS50146">
    <property type="entry name" value="DAGK"/>
    <property type="match status" value="1"/>
</dbReference>
<organism evidence="19 20">
    <name type="scientific">Parthenolecanium corni</name>
    <dbReference type="NCBI Taxonomy" id="536013"/>
    <lineage>
        <taxon>Eukaryota</taxon>
        <taxon>Metazoa</taxon>
        <taxon>Ecdysozoa</taxon>
        <taxon>Arthropoda</taxon>
        <taxon>Hexapoda</taxon>
        <taxon>Insecta</taxon>
        <taxon>Pterygota</taxon>
        <taxon>Neoptera</taxon>
        <taxon>Paraneoptera</taxon>
        <taxon>Hemiptera</taxon>
        <taxon>Sternorrhyncha</taxon>
        <taxon>Coccoidea</taxon>
        <taxon>Coccidae</taxon>
        <taxon>Parthenolecanium</taxon>
    </lineage>
</organism>
<dbReference type="InterPro" id="IPR017438">
    <property type="entry name" value="ATP-NAD_kinase_N"/>
</dbReference>
<keyword evidence="9" id="KW-0677">Repeat</keyword>
<dbReference type="SUPFAM" id="SSF111331">
    <property type="entry name" value="NAD kinase/diacylglycerol kinase-like"/>
    <property type="match status" value="2"/>
</dbReference>
<dbReference type="PROSITE" id="PS50081">
    <property type="entry name" value="ZF_DAG_PE_2"/>
    <property type="match status" value="2"/>
</dbReference>
<evidence type="ECO:0000256" key="6">
    <source>
        <dbReference type="ARBA" id="ARBA00022553"/>
    </source>
</evidence>
<comment type="catalytic activity">
    <reaction evidence="1 15">
        <text>a 1,2-diacyl-sn-glycerol + ATP = a 1,2-diacyl-sn-glycero-3-phosphate + ADP + H(+)</text>
        <dbReference type="Rhea" id="RHEA:10272"/>
        <dbReference type="ChEBI" id="CHEBI:15378"/>
        <dbReference type="ChEBI" id="CHEBI:17815"/>
        <dbReference type="ChEBI" id="CHEBI:30616"/>
        <dbReference type="ChEBI" id="CHEBI:58608"/>
        <dbReference type="ChEBI" id="CHEBI:456216"/>
        <dbReference type="EC" id="2.7.1.107"/>
    </reaction>
</comment>
<evidence type="ECO:0000313" key="20">
    <source>
        <dbReference type="Proteomes" id="UP001367676"/>
    </source>
</evidence>
<evidence type="ECO:0000256" key="4">
    <source>
        <dbReference type="ARBA" id="ARBA00009280"/>
    </source>
</evidence>
<comment type="caution">
    <text evidence="19">The sequence shown here is derived from an EMBL/GenBank/DDBJ whole genome shotgun (WGS) entry which is preliminary data.</text>
</comment>
<dbReference type="SMART" id="SM00045">
    <property type="entry name" value="DAGKa"/>
    <property type="match status" value="1"/>
</dbReference>
<evidence type="ECO:0000256" key="16">
    <source>
        <dbReference type="SAM" id="MobiDB-lite"/>
    </source>
</evidence>
<evidence type="ECO:0000256" key="2">
    <source>
        <dbReference type="ARBA" id="ARBA00002064"/>
    </source>
</evidence>
<dbReference type="InterPro" id="IPR054474">
    <property type="entry name" value="DGKD_4H"/>
</dbReference>
<feature type="region of interest" description="Disordered" evidence="16">
    <location>
        <begin position="914"/>
        <end position="942"/>
    </location>
</feature>
<keyword evidence="13" id="KW-0862">Zinc</keyword>
<dbReference type="GO" id="GO:0007200">
    <property type="term" value="P:phospholipase C-activating G protein-coupled receptor signaling pathway"/>
    <property type="evidence" value="ECO:0007669"/>
    <property type="project" value="InterPro"/>
</dbReference>
<feature type="domain" description="Phorbol-ester/DAG-type" evidence="17">
    <location>
        <begin position="100"/>
        <end position="151"/>
    </location>
</feature>
<evidence type="ECO:0000256" key="12">
    <source>
        <dbReference type="ARBA" id="ARBA00022777"/>
    </source>
</evidence>
<evidence type="ECO:0000256" key="3">
    <source>
        <dbReference type="ARBA" id="ARBA00004496"/>
    </source>
</evidence>
<reference evidence="19 20" key="1">
    <citation type="submission" date="2024-03" db="EMBL/GenBank/DDBJ databases">
        <title>Adaptation during the transition from Ophiocordyceps entomopathogen to insect associate is accompanied by gene loss and intensified selection.</title>
        <authorList>
            <person name="Ward C.M."/>
            <person name="Onetto C.A."/>
            <person name="Borneman A.R."/>
        </authorList>
    </citation>
    <scope>NUCLEOTIDE SEQUENCE [LARGE SCALE GENOMIC DNA]</scope>
    <source>
        <strain evidence="19">AWRI1</strain>
        <tissue evidence="19">Single Adult Female</tissue>
    </source>
</reference>
<dbReference type="PANTHER" id="PTHR11255:SF109">
    <property type="entry name" value="DIACYLGLYCEROL KINASE ETA"/>
    <property type="match status" value="1"/>
</dbReference>
<evidence type="ECO:0000256" key="14">
    <source>
        <dbReference type="ARBA" id="ARBA00022840"/>
    </source>
</evidence>
<comment type="subcellular location">
    <subcellularLocation>
        <location evidence="3">Cytoplasm</location>
    </subcellularLocation>
</comment>
<dbReference type="Pfam" id="PF00130">
    <property type="entry name" value="C1_1"/>
    <property type="match status" value="2"/>
</dbReference>
<dbReference type="SUPFAM" id="SSF57889">
    <property type="entry name" value="Cysteine-rich domain"/>
    <property type="match status" value="2"/>
</dbReference>
<accession>A0AAN9TEL8</accession>
<dbReference type="Gene3D" id="3.30.60.20">
    <property type="match status" value="2"/>
</dbReference>
<keyword evidence="5" id="KW-0963">Cytoplasm</keyword>
<feature type="region of interest" description="Disordered" evidence="16">
    <location>
        <begin position="970"/>
        <end position="999"/>
    </location>
</feature>
<dbReference type="GO" id="GO:0008270">
    <property type="term" value="F:zinc ion binding"/>
    <property type="evidence" value="ECO:0007669"/>
    <property type="project" value="UniProtKB-KW"/>
</dbReference>
<evidence type="ECO:0000256" key="7">
    <source>
        <dbReference type="ARBA" id="ARBA00022679"/>
    </source>
</evidence>
<keyword evidence="11" id="KW-0863">Zinc-finger</keyword>
<evidence type="ECO:0000313" key="19">
    <source>
        <dbReference type="EMBL" id="KAK7582693.1"/>
    </source>
</evidence>
<feature type="compositionally biased region" description="Polar residues" evidence="16">
    <location>
        <begin position="985"/>
        <end position="999"/>
    </location>
</feature>
<dbReference type="Gene3D" id="2.60.200.40">
    <property type="match status" value="1"/>
</dbReference>
<dbReference type="FunFam" id="3.30.60.20:FF:000002">
    <property type="entry name" value="Diacylglycerol kinase"/>
    <property type="match status" value="1"/>
</dbReference>
<dbReference type="InterPro" id="IPR046349">
    <property type="entry name" value="C1-like_sf"/>
</dbReference>
<dbReference type="InterPro" id="IPR000756">
    <property type="entry name" value="Diacylglycerol_kin_accessory"/>
</dbReference>
<dbReference type="Pfam" id="PF00781">
    <property type="entry name" value="DAGK_cat"/>
    <property type="match status" value="1"/>
</dbReference>
<evidence type="ECO:0000256" key="11">
    <source>
        <dbReference type="ARBA" id="ARBA00022771"/>
    </source>
</evidence>
<keyword evidence="14 15" id="KW-0067">ATP-binding</keyword>
<dbReference type="PROSITE" id="PS00479">
    <property type="entry name" value="ZF_DAG_PE_1"/>
    <property type="match status" value="2"/>
</dbReference>
<dbReference type="InterPro" id="IPR002219">
    <property type="entry name" value="PKC_DAG/PE"/>
</dbReference>
<dbReference type="Pfam" id="PF22944">
    <property type="entry name" value="DGKD_4H"/>
    <property type="match status" value="1"/>
</dbReference>
<dbReference type="InterPro" id="IPR016064">
    <property type="entry name" value="NAD/diacylglycerol_kinase_sf"/>
</dbReference>
<dbReference type="GO" id="GO:0046486">
    <property type="term" value="P:glycerolipid metabolic process"/>
    <property type="evidence" value="ECO:0007669"/>
    <property type="project" value="UniProtKB-ARBA"/>
</dbReference>
<dbReference type="InterPro" id="IPR001206">
    <property type="entry name" value="Diacylglycerol_kinase_cat_dom"/>
</dbReference>
<sequence>MEDWLASLKATSYGQSGSDVQRILSGQHTWHATSHARPTYCNVCREQLSGVTSHGLSCEVCKCKVHKRCVTKTINNCKWTTLASVGKEIIEDRDGNILMPHQWMEGNLPVSAKCTVCEKTCGSVLKMQDWRCLWCRTCVHTACRPKHSTRCPLGPNHVSVVPPTAIHSIGTDDAWEAVRPQGCSPLLVFVNSKSGDNQGVKFLRRFRQILNPAQVFDLISSGPTLGLKLFRHFDPFRVLVCSGDGSVGWVLSEIDRLNMQLQCEVGVLPLGTGNDLARVLGWGASCDDDAHLPQLLERYERASPKILDRWSIMVFERSLNMGDGGKLTLNSGLVEESNLASTFAAYENSVSSQLTNILQSDQHTIVVESIKILCETIKDFITKVSDVGVLRGDKNLNEKCCYLKSKLSHLLDVLKDEQLLFHDPYSLKKDRVLLRANSLKRAVRKVVEHTEKAADDVIITFPSSSSAFTSHFCAMTDIKEQQQQQLSPIGIPNICSISPLPDFRRESSSSTEMNLALPVPQEFADSRHGSFTETFSEDRPNFAFNFSEFDACKGLRSFSFDNNGLKQPIELEAGDSSRRGSSRINECDVDESYVGPAISDYNFGYFEKKKMNQSEEDFERRRKELEDGEQKDVHDDEMAAINSTVEVDIESSMMAATARGIIREPETLVSLSDDLANIGHIDSSETSDDSPEGSTIRKEETEGDIELEKGRKFRGIDRSSFRGSMKESEHSLAISIEGVFHTGSELDMTNLFSTSPEEDEECSEEYKREMGLEFVKRCSIAHFVEGSDIARKSIKCRHRNKSLDDLEKECIAVAPDYFSSSGSDQKSASNNTVLEIPRICVLAEDTSIGVQNSNIHSSSSINVQICGSNGNLNSSFDGLHLSDRELKPDRVSYTLSETDDEEYVKFRRLDRGGGIANSDSTGPTVIVDPPSPPFSPALNVDRKAPNEPIRRFSDTCRRLSAASPLMSLHCSPSPTRRISDISIPPSESTTGNLKESTSGKSVQKTLPIINPLVRLPQWPNITEPGIISKVLLANADALCAAAVPLMDPDDALMEGFFERCIMNNYFGIGIDAKISLDFHHKREEHPEKCRSRTRNYMWYGVLGSKQWYQKSCKNLEQRLQLECDGQRIPLPSLQGIVVLNIPSFMGGINFWGGSKEDDIFLAPSTDDRILEVVAVFGTVQMAASRLINLQHHRIAQCSTVQINILGEDGVPVQVDGEAWIQSPGMIRIIHKNRMKMLCRNKALECSLRAWEEKQRQIRQQHRLQSNAGKLTSLTEEEMSILLSFIEATTTLSKCVKLLIIRHPLIEADLYRLAATVGLNLERVHPSGKLLRGLELRPAVTELVLSAQRLTEETNALLRDKNLQIVADVEKQLHSALLQMEIELKKCTFIGPTPNSLVYFRILSPDELVR</sequence>
<protein>
    <recommendedName>
        <fullName evidence="15">Diacylglycerol kinase</fullName>
        <shortName evidence="15">DAG kinase</shortName>
        <ecNumber evidence="15">2.7.1.107</ecNumber>
    </recommendedName>
</protein>
<evidence type="ECO:0000256" key="5">
    <source>
        <dbReference type="ARBA" id="ARBA00022490"/>
    </source>
</evidence>
<evidence type="ECO:0000256" key="1">
    <source>
        <dbReference type="ARBA" id="ARBA00001383"/>
    </source>
</evidence>
<dbReference type="Gene3D" id="3.40.50.10330">
    <property type="entry name" value="Probable inorganic polyphosphate/atp-NAD kinase, domain 1"/>
    <property type="match status" value="1"/>
</dbReference>
<dbReference type="FunFam" id="3.40.50.10330:FF:000001">
    <property type="entry name" value="Diacylglycerol kinase"/>
    <property type="match status" value="1"/>
</dbReference>
<evidence type="ECO:0000256" key="15">
    <source>
        <dbReference type="RuleBase" id="RU361128"/>
    </source>
</evidence>
<comment type="similarity">
    <text evidence="4 15">Belongs to the eukaryotic diacylglycerol kinase family.</text>
</comment>
<evidence type="ECO:0000256" key="10">
    <source>
        <dbReference type="ARBA" id="ARBA00022741"/>
    </source>
</evidence>
<evidence type="ECO:0000259" key="17">
    <source>
        <dbReference type="PROSITE" id="PS50081"/>
    </source>
</evidence>
<evidence type="ECO:0000256" key="8">
    <source>
        <dbReference type="ARBA" id="ARBA00022723"/>
    </source>
</evidence>
<dbReference type="GO" id="GO:0005737">
    <property type="term" value="C:cytoplasm"/>
    <property type="evidence" value="ECO:0007669"/>
    <property type="project" value="UniProtKB-SubCell"/>
</dbReference>
<dbReference type="FunFam" id="2.60.200.40:FF:000001">
    <property type="entry name" value="Diacylglycerol kinase"/>
    <property type="match status" value="1"/>
</dbReference>
<feature type="domain" description="DAGKc" evidence="18">
    <location>
        <begin position="181"/>
        <end position="318"/>
    </location>
</feature>
<comment type="function">
    <text evidence="2">Phosphorylates diacylglycerol (DAG) to generate phosphatidic acid (PA).</text>
</comment>
<evidence type="ECO:0000256" key="13">
    <source>
        <dbReference type="ARBA" id="ARBA00022833"/>
    </source>
</evidence>
<dbReference type="EMBL" id="JBBCAQ010000033">
    <property type="protein sequence ID" value="KAK7582693.1"/>
    <property type="molecule type" value="Genomic_DNA"/>
</dbReference>
<dbReference type="InterPro" id="IPR037607">
    <property type="entry name" value="DGK"/>
</dbReference>
<keyword evidence="6" id="KW-0597">Phosphoprotein</keyword>
<gene>
    <name evidence="19" type="ORF">V9T40_014138</name>
</gene>
<dbReference type="CDD" id="cd20852">
    <property type="entry name" value="C1_DGK_typeII_rpt2"/>
    <property type="match status" value="1"/>
</dbReference>
<evidence type="ECO:0000256" key="9">
    <source>
        <dbReference type="ARBA" id="ARBA00022737"/>
    </source>
</evidence>
<dbReference type="Proteomes" id="UP001367676">
    <property type="component" value="Unassembled WGS sequence"/>
</dbReference>
<name>A0AAN9TEL8_9HEMI</name>